<organism evidence="1 2">
    <name type="scientific">Anaerobacillus alkalidiazotrophicus</name>
    <dbReference type="NCBI Taxonomy" id="472963"/>
    <lineage>
        <taxon>Bacteria</taxon>
        <taxon>Bacillati</taxon>
        <taxon>Bacillota</taxon>
        <taxon>Bacilli</taxon>
        <taxon>Bacillales</taxon>
        <taxon>Bacillaceae</taxon>
        <taxon>Anaerobacillus</taxon>
    </lineage>
</organism>
<dbReference type="Proteomes" id="UP000180057">
    <property type="component" value="Unassembled WGS sequence"/>
</dbReference>
<gene>
    <name evidence="1" type="ORF">BKP45_03145</name>
</gene>
<dbReference type="AlphaFoldDB" id="A0A1S2MAU7"/>
<sequence>MSIRKEDLHTLIDLVNERDTKLVYDLIRVVIEKDHEVDITFEADNSPLTDREKEVLKQANIDIENDDLVDWDDVRA</sequence>
<reference evidence="1 2" key="1">
    <citation type="submission" date="2016-10" db="EMBL/GenBank/DDBJ databases">
        <title>Draft genome sequences of four alkaliphilic bacteria belonging to the Anaerobacillus genus.</title>
        <authorList>
            <person name="Bassil N.M."/>
            <person name="Lloyd J.R."/>
        </authorList>
    </citation>
    <scope>NUCLEOTIDE SEQUENCE [LARGE SCALE GENOMIC DNA]</scope>
    <source>
        <strain evidence="1 2">DSM 22531</strain>
    </source>
</reference>
<proteinExistence type="predicted"/>
<accession>A0A1S2MAU7</accession>
<dbReference type="RefSeq" id="WP_071388295.1">
    <property type="nucleotide sequence ID" value="NZ_MLQS01000001.1"/>
</dbReference>
<evidence type="ECO:0000313" key="2">
    <source>
        <dbReference type="Proteomes" id="UP000180057"/>
    </source>
</evidence>
<protein>
    <submittedName>
        <fullName evidence="1">Uncharacterized protein</fullName>
    </submittedName>
</protein>
<comment type="caution">
    <text evidence="1">The sequence shown here is derived from an EMBL/GenBank/DDBJ whole genome shotgun (WGS) entry which is preliminary data.</text>
</comment>
<name>A0A1S2MAU7_9BACI</name>
<evidence type="ECO:0000313" key="1">
    <source>
        <dbReference type="EMBL" id="OIJ21710.1"/>
    </source>
</evidence>
<dbReference type="EMBL" id="MLQS01000001">
    <property type="protein sequence ID" value="OIJ21710.1"/>
    <property type="molecule type" value="Genomic_DNA"/>
</dbReference>
<keyword evidence="2" id="KW-1185">Reference proteome</keyword>
<dbReference type="OrthoDB" id="2891085at2"/>